<keyword evidence="2" id="KW-1185">Reference proteome</keyword>
<protein>
    <submittedName>
        <fullName evidence="1">Uncharacterized protein</fullName>
    </submittedName>
</protein>
<comment type="caution">
    <text evidence="1">The sequence shown here is derived from an EMBL/GenBank/DDBJ whole genome shotgun (WGS) entry which is preliminary data.</text>
</comment>
<sequence>MISGSQALSQTRVLLAELELEISRCKTMDELVNLVERSAREKLYYFHATASSSKSDLTTTMDEELVAKILQSLKDNLKDDSLCRYAMFNARFQPCSTRFPAVQHAFSSHKAHVFQPCSALFRSCAGRILQPFP</sequence>
<gene>
    <name evidence="1" type="ORF">PoB_006474000</name>
</gene>
<organism evidence="1 2">
    <name type="scientific">Plakobranchus ocellatus</name>
    <dbReference type="NCBI Taxonomy" id="259542"/>
    <lineage>
        <taxon>Eukaryota</taxon>
        <taxon>Metazoa</taxon>
        <taxon>Spiralia</taxon>
        <taxon>Lophotrochozoa</taxon>
        <taxon>Mollusca</taxon>
        <taxon>Gastropoda</taxon>
        <taxon>Heterobranchia</taxon>
        <taxon>Euthyneura</taxon>
        <taxon>Panpulmonata</taxon>
        <taxon>Sacoglossa</taxon>
        <taxon>Placobranchoidea</taxon>
        <taxon>Plakobranchidae</taxon>
        <taxon>Plakobranchus</taxon>
    </lineage>
</organism>
<proteinExistence type="predicted"/>
<accession>A0AAV4D2N2</accession>
<dbReference type="Proteomes" id="UP000735302">
    <property type="component" value="Unassembled WGS sequence"/>
</dbReference>
<dbReference type="EMBL" id="BLXT01007309">
    <property type="protein sequence ID" value="GFO38235.1"/>
    <property type="molecule type" value="Genomic_DNA"/>
</dbReference>
<dbReference type="AlphaFoldDB" id="A0AAV4D2N2"/>
<reference evidence="1 2" key="1">
    <citation type="journal article" date="2021" name="Elife">
        <title>Chloroplast acquisition without the gene transfer in kleptoplastic sea slugs, Plakobranchus ocellatus.</title>
        <authorList>
            <person name="Maeda T."/>
            <person name="Takahashi S."/>
            <person name="Yoshida T."/>
            <person name="Shimamura S."/>
            <person name="Takaki Y."/>
            <person name="Nagai Y."/>
            <person name="Toyoda A."/>
            <person name="Suzuki Y."/>
            <person name="Arimoto A."/>
            <person name="Ishii H."/>
            <person name="Satoh N."/>
            <person name="Nishiyama T."/>
            <person name="Hasebe M."/>
            <person name="Maruyama T."/>
            <person name="Minagawa J."/>
            <person name="Obokata J."/>
            <person name="Shigenobu S."/>
        </authorList>
    </citation>
    <scope>NUCLEOTIDE SEQUENCE [LARGE SCALE GENOMIC DNA]</scope>
</reference>
<evidence type="ECO:0000313" key="2">
    <source>
        <dbReference type="Proteomes" id="UP000735302"/>
    </source>
</evidence>
<name>A0AAV4D2N2_9GAST</name>
<evidence type="ECO:0000313" key="1">
    <source>
        <dbReference type="EMBL" id="GFO38235.1"/>
    </source>
</evidence>